<dbReference type="AlphaFoldDB" id="A0A9X3NEG3"/>
<feature type="transmembrane region" description="Helical" evidence="7">
    <location>
        <begin position="50"/>
        <end position="68"/>
    </location>
</feature>
<organism evidence="8 9">
    <name type="scientific">Solirubrobacter phytolaccae</name>
    <dbReference type="NCBI Taxonomy" id="1404360"/>
    <lineage>
        <taxon>Bacteria</taxon>
        <taxon>Bacillati</taxon>
        <taxon>Actinomycetota</taxon>
        <taxon>Thermoleophilia</taxon>
        <taxon>Solirubrobacterales</taxon>
        <taxon>Solirubrobacteraceae</taxon>
        <taxon>Solirubrobacter</taxon>
    </lineage>
</organism>
<sequence length="363" mass="38148">MTASSSTPSSSTGPDAPPPEAFGDRVEHAIEAHTAVETEAAPPRRLGRTIFWLAITGVSVYLVFPSIVEVFGTWRQITRFSWLSLLAMAGLQAAALACLWALQWVAMRGVRWRAVISSQLAGNALAKVAPGGGAMGSALQYKLLVRAGASPAATVTALTAVNVLVFAMVLAMPVLAIPALLRGGVNDTLEHTAFAGLGVFVAASALGAVLLTKDGALAWVGRVAQGARNRVRRGSEPLRTLPDRLLRERDRLLTTLGPRWKRALLATVGRWTFDYLTLLAALAAIGSHPRPGLVLLAFCGAQVLAQIPVTPGGLGFVEAGLTAMLALAGVSAGDAVLATFAYRLFSYWLPLPLGLVGYAWAPR</sequence>
<dbReference type="EMBL" id="JAPDDP010000053">
    <property type="protein sequence ID" value="MDA0183442.1"/>
    <property type="molecule type" value="Genomic_DNA"/>
</dbReference>
<name>A0A9X3NEG3_9ACTN</name>
<dbReference type="GO" id="GO:0005886">
    <property type="term" value="C:plasma membrane"/>
    <property type="evidence" value="ECO:0007669"/>
    <property type="project" value="UniProtKB-SubCell"/>
</dbReference>
<dbReference type="Pfam" id="PF03706">
    <property type="entry name" value="LPG_synthase_TM"/>
    <property type="match status" value="1"/>
</dbReference>
<keyword evidence="3 7" id="KW-0812">Transmembrane</keyword>
<keyword evidence="2" id="KW-1003">Cell membrane</keyword>
<feature type="transmembrane region" description="Helical" evidence="7">
    <location>
        <begin position="263"/>
        <end position="285"/>
    </location>
</feature>
<evidence type="ECO:0000256" key="1">
    <source>
        <dbReference type="ARBA" id="ARBA00004651"/>
    </source>
</evidence>
<keyword evidence="5 7" id="KW-0472">Membrane</keyword>
<dbReference type="NCBIfam" id="TIGR00374">
    <property type="entry name" value="flippase-like domain"/>
    <property type="match status" value="1"/>
</dbReference>
<feature type="transmembrane region" description="Helical" evidence="7">
    <location>
        <begin position="160"/>
        <end position="181"/>
    </location>
</feature>
<comment type="subcellular location">
    <subcellularLocation>
        <location evidence="1">Cell membrane</location>
        <topology evidence="1">Multi-pass membrane protein</topology>
    </subcellularLocation>
</comment>
<feature type="compositionally biased region" description="Low complexity" evidence="6">
    <location>
        <begin position="1"/>
        <end position="14"/>
    </location>
</feature>
<keyword evidence="9" id="KW-1185">Reference proteome</keyword>
<dbReference type="PANTHER" id="PTHR39087:SF2">
    <property type="entry name" value="UPF0104 MEMBRANE PROTEIN MJ1595"/>
    <property type="match status" value="1"/>
</dbReference>
<evidence type="ECO:0000313" key="9">
    <source>
        <dbReference type="Proteomes" id="UP001147653"/>
    </source>
</evidence>
<keyword evidence="4 7" id="KW-1133">Transmembrane helix</keyword>
<evidence type="ECO:0000256" key="4">
    <source>
        <dbReference type="ARBA" id="ARBA00022989"/>
    </source>
</evidence>
<feature type="transmembrane region" description="Helical" evidence="7">
    <location>
        <begin position="193"/>
        <end position="212"/>
    </location>
</feature>
<evidence type="ECO:0000313" key="8">
    <source>
        <dbReference type="EMBL" id="MDA0183442.1"/>
    </source>
</evidence>
<feature type="region of interest" description="Disordered" evidence="6">
    <location>
        <begin position="1"/>
        <end position="22"/>
    </location>
</feature>
<dbReference type="PANTHER" id="PTHR39087">
    <property type="entry name" value="UPF0104 MEMBRANE PROTEIN MJ1595"/>
    <property type="match status" value="1"/>
</dbReference>
<feature type="transmembrane region" description="Helical" evidence="7">
    <location>
        <begin position="315"/>
        <end position="337"/>
    </location>
</feature>
<accession>A0A9X3NEG3</accession>
<evidence type="ECO:0000256" key="5">
    <source>
        <dbReference type="ARBA" id="ARBA00023136"/>
    </source>
</evidence>
<proteinExistence type="predicted"/>
<gene>
    <name evidence="8" type="ORF">OJ997_24245</name>
</gene>
<comment type="caution">
    <text evidence="8">The sequence shown here is derived from an EMBL/GenBank/DDBJ whole genome shotgun (WGS) entry which is preliminary data.</text>
</comment>
<feature type="transmembrane region" description="Helical" evidence="7">
    <location>
        <begin position="344"/>
        <end position="361"/>
    </location>
</feature>
<evidence type="ECO:0000256" key="7">
    <source>
        <dbReference type="SAM" id="Phobius"/>
    </source>
</evidence>
<dbReference type="RefSeq" id="WP_270027829.1">
    <property type="nucleotide sequence ID" value="NZ_JAPDDP010000053.1"/>
</dbReference>
<feature type="transmembrane region" description="Helical" evidence="7">
    <location>
        <begin position="80"/>
        <end position="102"/>
    </location>
</feature>
<dbReference type="InterPro" id="IPR022791">
    <property type="entry name" value="L-PG_synthase/AglD"/>
</dbReference>
<dbReference type="Proteomes" id="UP001147653">
    <property type="component" value="Unassembled WGS sequence"/>
</dbReference>
<evidence type="ECO:0000256" key="2">
    <source>
        <dbReference type="ARBA" id="ARBA00022475"/>
    </source>
</evidence>
<protein>
    <submittedName>
        <fullName evidence="8">Flippase-like domain-containing protein</fullName>
    </submittedName>
</protein>
<evidence type="ECO:0000256" key="3">
    <source>
        <dbReference type="ARBA" id="ARBA00022692"/>
    </source>
</evidence>
<reference evidence="8" key="1">
    <citation type="submission" date="2022-10" db="EMBL/GenBank/DDBJ databases">
        <title>The WGS of Solirubrobacter phytolaccae KCTC 29190.</title>
        <authorList>
            <person name="Jiang Z."/>
        </authorList>
    </citation>
    <scope>NUCLEOTIDE SEQUENCE</scope>
    <source>
        <strain evidence="8">KCTC 29190</strain>
    </source>
</reference>
<evidence type="ECO:0000256" key="6">
    <source>
        <dbReference type="SAM" id="MobiDB-lite"/>
    </source>
</evidence>